<feature type="compositionally biased region" description="Basic residues" evidence="1">
    <location>
        <begin position="1"/>
        <end position="13"/>
    </location>
</feature>
<evidence type="ECO:0000256" key="1">
    <source>
        <dbReference type="SAM" id="MobiDB-lite"/>
    </source>
</evidence>
<feature type="compositionally biased region" description="Low complexity" evidence="1">
    <location>
        <begin position="424"/>
        <end position="436"/>
    </location>
</feature>
<feature type="region of interest" description="Disordered" evidence="1">
    <location>
        <begin position="401"/>
        <end position="437"/>
    </location>
</feature>
<feature type="compositionally biased region" description="Basic and acidic residues" evidence="1">
    <location>
        <begin position="344"/>
        <end position="355"/>
    </location>
</feature>
<feature type="region of interest" description="Disordered" evidence="1">
    <location>
        <begin position="1"/>
        <end position="249"/>
    </location>
</feature>
<feature type="compositionally biased region" description="Basic and acidic residues" evidence="1">
    <location>
        <begin position="499"/>
        <end position="511"/>
    </location>
</feature>
<feature type="compositionally biased region" description="Polar residues" evidence="1">
    <location>
        <begin position="323"/>
        <end position="339"/>
    </location>
</feature>
<dbReference type="Gene3D" id="3.30.460.10">
    <property type="entry name" value="Beta Polymerase, domain 2"/>
    <property type="match status" value="1"/>
</dbReference>
<evidence type="ECO:0000259" key="2">
    <source>
        <dbReference type="PROSITE" id="PS51703"/>
    </source>
</evidence>
<sequence>MLHQRPRSARPRPYRSGNRGNNIRGNNQSKPWANQQDSQYTSMGHNNPWGDSTNTPRNIRPRPFRGTGNFPQRPQGFQGPQNFPRPPRFHGPPSFQGPQNFEEPPNYQEPPPPMLQAPRGFQGPQSFQAPPMYQEPELPVIPPFPFDDGANWENEPFGNDRNPNMFQEMDQNDWNSYPQEPAENDWNSNPQPPPKVFRKNTGHTAQQNYGPSIARERKTRMLPKRGSIGPLRGAGRKMLPKSNFSFGKPSRIEQNFYGHEEEDWFNETADEFGGNDRNYFNEDFNDRSLERDAINHRSADYGGKKYDHKFASNRDKNKPLKNRFTNKQSKPAVQSKPQNKTTKAKKELTEEERKLDKELSRINVQPKQRQAISNVVRKVMQAVHPVSNALAKNHAFAINAHGTSNANGDKKDLETEKDDITKPSPDTNPSNNNDITIMDDEDMILSSDTEPENKLINDNAEKNDVAVVECADTSNASDRGTEKAVEADSTVMETSVAVTDKETNGESKNDPQPKSSGGKADDLKADSAKPTPATEIAESKPVQVLLGALACGHAADYLLFGNRFDCFIIIVSKNKPTQALLTETYQLLVKQFQSDISLKSYYLVMDLNEETITVDNHNIKGLHLKFRFTSPKYSDTGKSLDMGNTVQEVEPTSDSKLLDPTKCKEALSMIRRMRWFLKQRQDPSCHGDVLILRLFIMLTMQEKWKKFSLWQMMVLIPCARKSIEFQLAHGEDKYASTTIEPEWLFRRCLEILSSGALYETWKCIKDPVEKDMYMASWLSDQDAEDITVAAMDTLRELSISGLDHITKLKNVPVS</sequence>
<feature type="compositionally biased region" description="Low complexity" evidence="1">
    <location>
        <begin position="14"/>
        <end position="27"/>
    </location>
</feature>
<proteinExistence type="evidence at transcript level"/>
<gene>
    <name evidence="3" type="primary">LOC100186668</name>
</gene>
<feature type="compositionally biased region" description="Polar residues" evidence="1">
    <location>
        <begin position="28"/>
        <end position="57"/>
    </location>
</feature>
<dbReference type="SMART" id="SM00572">
    <property type="entry name" value="DZF"/>
    <property type="match status" value="1"/>
</dbReference>
<feature type="compositionally biased region" description="Basic and acidic residues" evidence="1">
    <location>
        <begin position="299"/>
        <end position="318"/>
    </location>
</feature>
<protein>
    <submittedName>
        <fullName evidence="3">Uncharacterized protein LOC100186668</fullName>
    </submittedName>
</protein>
<name>A0A6F9DJ75_9ASCI</name>
<feature type="compositionally biased region" description="Basic and acidic residues" evidence="1">
    <location>
        <begin position="408"/>
        <end position="421"/>
    </location>
</feature>
<dbReference type="PANTHER" id="PTHR45762:SF3">
    <property type="entry name" value="ZINC-FINGER PROTEIN AT 72D, ISOFORM B"/>
    <property type="match status" value="1"/>
</dbReference>
<feature type="compositionally biased region" description="Low complexity" evidence="1">
    <location>
        <begin position="68"/>
        <end position="82"/>
    </location>
</feature>
<dbReference type="EMBL" id="LR787154">
    <property type="protein sequence ID" value="CAB3263016.1"/>
    <property type="molecule type" value="mRNA"/>
</dbReference>
<organism evidence="3">
    <name type="scientific">Phallusia mammillata</name>
    <dbReference type="NCBI Taxonomy" id="59560"/>
    <lineage>
        <taxon>Eukaryota</taxon>
        <taxon>Metazoa</taxon>
        <taxon>Chordata</taxon>
        <taxon>Tunicata</taxon>
        <taxon>Ascidiacea</taxon>
        <taxon>Phlebobranchia</taxon>
        <taxon>Ascidiidae</taxon>
        <taxon>Phallusia</taxon>
    </lineage>
</organism>
<dbReference type="InterPro" id="IPR049402">
    <property type="entry name" value="DZF_dom_C"/>
</dbReference>
<dbReference type="AlphaFoldDB" id="A0A6F9DJ75"/>
<feature type="region of interest" description="Disordered" evidence="1">
    <location>
        <begin position="473"/>
        <end position="535"/>
    </location>
</feature>
<feature type="region of interest" description="Disordered" evidence="1">
    <location>
        <begin position="299"/>
        <end position="355"/>
    </location>
</feature>
<dbReference type="Pfam" id="PF20965">
    <property type="entry name" value="DZF_C"/>
    <property type="match status" value="1"/>
</dbReference>
<dbReference type="InterPro" id="IPR043519">
    <property type="entry name" value="NT_sf"/>
</dbReference>
<reference evidence="3" key="1">
    <citation type="submission" date="2020-04" db="EMBL/GenBank/DDBJ databases">
        <authorList>
            <person name="Neveu A P."/>
        </authorList>
    </citation>
    <scope>NUCLEOTIDE SEQUENCE</scope>
    <source>
        <tissue evidence="3">Whole embryo</tissue>
    </source>
</reference>
<dbReference type="PANTHER" id="PTHR45762">
    <property type="entry name" value="ZINC FINGER RNA-BINDING PROTEIN"/>
    <property type="match status" value="1"/>
</dbReference>
<accession>A0A6F9DJ75</accession>
<dbReference type="PROSITE" id="PS51703">
    <property type="entry name" value="DZF"/>
    <property type="match status" value="1"/>
</dbReference>
<evidence type="ECO:0000313" key="3">
    <source>
        <dbReference type="EMBL" id="CAB3263016.1"/>
    </source>
</evidence>
<feature type="domain" description="DZF" evidence="2">
    <location>
        <begin position="441"/>
        <end position="814"/>
    </location>
</feature>
<dbReference type="InterPro" id="IPR006561">
    <property type="entry name" value="DZF_dom"/>
</dbReference>
<dbReference type="Gene3D" id="1.10.1410.40">
    <property type="match status" value="1"/>
</dbReference>